<name>A0A9N8WEE4_9GLOM</name>
<organism evidence="1 2">
    <name type="scientific">Funneliformis caledonium</name>
    <dbReference type="NCBI Taxonomy" id="1117310"/>
    <lineage>
        <taxon>Eukaryota</taxon>
        <taxon>Fungi</taxon>
        <taxon>Fungi incertae sedis</taxon>
        <taxon>Mucoromycota</taxon>
        <taxon>Glomeromycotina</taxon>
        <taxon>Glomeromycetes</taxon>
        <taxon>Glomerales</taxon>
        <taxon>Glomeraceae</taxon>
        <taxon>Funneliformis</taxon>
    </lineage>
</organism>
<dbReference type="EMBL" id="CAJVPQ010000472">
    <property type="protein sequence ID" value="CAG8484474.1"/>
    <property type="molecule type" value="Genomic_DNA"/>
</dbReference>
<proteinExistence type="predicted"/>
<evidence type="ECO:0000313" key="2">
    <source>
        <dbReference type="Proteomes" id="UP000789570"/>
    </source>
</evidence>
<accession>A0A9N8WEE4</accession>
<reference evidence="1" key="1">
    <citation type="submission" date="2021-06" db="EMBL/GenBank/DDBJ databases">
        <authorList>
            <person name="Kallberg Y."/>
            <person name="Tangrot J."/>
            <person name="Rosling A."/>
        </authorList>
    </citation>
    <scope>NUCLEOTIDE SEQUENCE</scope>
    <source>
        <strain evidence="1">UK204</strain>
    </source>
</reference>
<sequence>MVVGKYFAARPLPFCNPATFDICLPEVTNLDDVSVMKPKAIMTGRRDCHKLIDEIANWNDVERKDDFVMMKLLLPTKT</sequence>
<protein>
    <submittedName>
        <fullName evidence="1">14276_t:CDS:1</fullName>
    </submittedName>
</protein>
<keyword evidence="2" id="KW-1185">Reference proteome</keyword>
<gene>
    <name evidence="1" type="ORF">FCALED_LOCUS2883</name>
</gene>
<dbReference type="Proteomes" id="UP000789570">
    <property type="component" value="Unassembled WGS sequence"/>
</dbReference>
<dbReference type="AlphaFoldDB" id="A0A9N8WEE4"/>
<comment type="caution">
    <text evidence="1">The sequence shown here is derived from an EMBL/GenBank/DDBJ whole genome shotgun (WGS) entry which is preliminary data.</text>
</comment>
<evidence type="ECO:0000313" key="1">
    <source>
        <dbReference type="EMBL" id="CAG8484474.1"/>
    </source>
</evidence>